<dbReference type="Proteomes" id="UP000694544">
    <property type="component" value="Unplaced"/>
</dbReference>
<accession>A0A8C6E7A0</accession>
<keyword evidence="2" id="KW-1185">Reference proteome</keyword>
<proteinExistence type="predicted"/>
<sequence length="154" mass="17991">MTTLSNLHKLLPNHLMELLHSCKSEEDKKRCENSEFSGLERILERHQFPGEINLTPKPSSMPLWRRRQNNNANQGWKKCRLWSKNTKEPPTSTIVVSREAPAHPNTARGLGYHREWQSLAFIPSPPESFSRKHIQRYIFPLSTDFTVSCKLCFY</sequence>
<dbReference type="Ensembl" id="ENSMMST00000029824.1">
    <property type="protein sequence ID" value="ENSMMSP00000027046.1"/>
    <property type="gene ID" value="ENSMMSG00000020286.1"/>
</dbReference>
<name>A0A8C6E7A0_MOSMO</name>
<dbReference type="PANTHER" id="PTHR35968">
    <property type="entry name" value="CHROMOSOME 6 C6ORF201 HOMOLOG"/>
    <property type="match status" value="1"/>
</dbReference>
<organism evidence="1 2">
    <name type="scientific">Moschus moschiferus</name>
    <name type="common">Siberian musk deer</name>
    <name type="synonym">Moschus sibiricus</name>
    <dbReference type="NCBI Taxonomy" id="68415"/>
    <lineage>
        <taxon>Eukaryota</taxon>
        <taxon>Metazoa</taxon>
        <taxon>Chordata</taxon>
        <taxon>Craniata</taxon>
        <taxon>Vertebrata</taxon>
        <taxon>Euteleostomi</taxon>
        <taxon>Mammalia</taxon>
        <taxon>Eutheria</taxon>
        <taxon>Laurasiatheria</taxon>
        <taxon>Artiodactyla</taxon>
        <taxon>Ruminantia</taxon>
        <taxon>Pecora</taxon>
        <taxon>Moschidae</taxon>
        <taxon>Moschus</taxon>
    </lineage>
</organism>
<evidence type="ECO:0000313" key="1">
    <source>
        <dbReference type="Ensembl" id="ENSMMSP00000027046.1"/>
    </source>
</evidence>
<dbReference type="PANTHER" id="PTHR35968:SF1">
    <property type="entry name" value="TESTIS EXPRESSED PROTEIN 56"/>
    <property type="match status" value="1"/>
</dbReference>
<evidence type="ECO:0000313" key="2">
    <source>
        <dbReference type="Proteomes" id="UP000694544"/>
    </source>
</evidence>
<protein>
    <submittedName>
        <fullName evidence="1">Uncharacterized protein</fullName>
    </submittedName>
</protein>
<dbReference type="InterPro" id="IPR027827">
    <property type="entry name" value="Tex56"/>
</dbReference>
<dbReference type="Pfam" id="PF15023">
    <property type="entry name" value="DUF4523"/>
    <property type="match status" value="1"/>
</dbReference>
<dbReference type="AlphaFoldDB" id="A0A8C6E7A0"/>
<reference evidence="1" key="1">
    <citation type="submission" date="2025-08" db="UniProtKB">
        <authorList>
            <consortium name="Ensembl"/>
        </authorList>
    </citation>
    <scope>IDENTIFICATION</scope>
</reference>
<dbReference type="GeneTree" id="ENSGT00390000008360"/>
<reference evidence="1" key="2">
    <citation type="submission" date="2025-09" db="UniProtKB">
        <authorList>
            <consortium name="Ensembl"/>
        </authorList>
    </citation>
    <scope>IDENTIFICATION</scope>
</reference>